<sequence length="78" mass="8462">MEHDPIAALTRAVNADDPINSLAAIAEFRRELARMEAVAVRRARAQGASWTEIAAALGLSKQAVHKKHGGRGLFRTQD</sequence>
<reference evidence="1 2" key="1">
    <citation type="submission" date="2024-06" db="EMBL/GenBank/DDBJ databases">
        <title>The Natural Products Discovery Center: Release of the First 8490 Sequenced Strains for Exploring Actinobacteria Biosynthetic Diversity.</title>
        <authorList>
            <person name="Kalkreuter E."/>
            <person name="Kautsar S.A."/>
            <person name="Yang D."/>
            <person name="Bader C.D."/>
            <person name="Teijaro C.N."/>
            <person name="Fluegel L."/>
            <person name="Davis C.M."/>
            <person name="Simpson J.R."/>
            <person name="Lauterbach L."/>
            <person name="Steele A.D."/>
            <person name="Gui C."/>
            <person name="Meng S."/>
            <person name="Li G."/>
            <person name="Viehrig K."/>
            <person name="Ye F."/>
            <person name="Su P."/>
            <person name="Kiefer A.F."/>
            <person name="Nichols A."/>
            <person name="Cepeda A.J."/>
            <person name="Yan W."/>
            <person name="Fan B."/>
            <person name="Jiang Y."/>
            <person name="Adhikari A."/>
            <person name="Zheng C.-J."/>
            <person name="Schuster L."/>
            <person name="Cowan T.M."/>
            <person name="Smanski M.J."/>
            <person name="Chevrette M.G."/>
            <person name="De Carvalho L.P.S."/>
            <person name="Shen B."/>
        </authorList>
    </citation>
    <scope>NUCLEOTIDE SEQUENCE [LARGE SCALE GENOMIC DNA]</scope>
    <source>
        <strain evidence="1 2">NPDC049574</strain>
    </source>
</reference>
<evidence type="ECO:0000313" key="1">
    <source>
        <dbReference type="EMBL" id="MEV4286340.1"/>
    </source>
</evidence>
<dbReference type="RefSeq" id="WP_364448318.1">
    <property type="nucleotide sequence ID" value="NZ_JBFARM010000003.1"/>
</dbReference>
<organism evidence="1 2">
    <name type="scientific">Nonomuraea bangladeshensis</name>
    <dbReference type="NCBI Taxonomy" id="404385"/>
    <lineage>
        <taxon>Bacteria</taxon>
        <taxon>Bacillati</taxon>
        <taxon>Actinomycetota</taxon>
        <taxon>Actinomycetes</taxon>
        <taxon>Streptosporangiales</taxon>
        <taxon>Streptosporangiaceae</taxon>
        <taxon>Nonomuraea</taxon>
    </lineage>
</organism>
<dbReference type="EMBL" id="JBFARM010000003">
    <property type="protein sequence ID" value="MEV4286340.1"/>
    <property type="molecule type" value="Genomic_DNA"/>
</dbReference>
<dbReference type="Gene3D" id="1.10.10.60">
    <property type="entry name" value="Homeodomain-like"/>
    <property type="match status" value="1"/>
</dbReference>
<accession>A0ABV3H1R9</accession>
<evidence type="ECO:0000313" key="2">
    <source>
        <dbReference type="Proteomes" id="UP001552427"/>
    </source>
</evidence>
<comment type="caution">
    <text evidence="1">The sequence shown here is derived from an EMBL/GenBank/DDBJ whole genome shotgun (WGS) entry which is preliminary data.</text>
</comment>
<proteinExistence type="predicted"/>
<dbReference type="Proteomes" id="UP001552427">
    <property type="component" value="Unassembled WGS sequence"/>
</dbReference>
<evidence type="ECO:0008006" key="3">
    <source>
        <dbReference type="Google" id="ProtNLM"/>
    </source>
</evidence>
<gene>
    <name evidence="1" type="ORF">AB0K40_12635</name>
</gene>
<keyword evidence="2" id="KW-1185">Reference proteome</keyword>
<name>A0ABV3H1R9_9ACTN</name>
<protein>
    <recommendedName>
        <fullName evidence="3">RNA polymerase subunit sigma-70</fullName>
    </recommendedName>
</protein>